<protein>
    <recommendedName>
        <fullName evidence="5 10">Phosphoenolpyruvate carboxylase</fullName>
        <shortName evidence="10">PEPC</shortName>
        <shortName evidence="10">PEPCase</shortName>
        <ecNumber evidence="4 10">4.1.1.31</ecNumber>
    </recommendedName>
</protein>
<evidence type="ECO:0000256" key="5">
    <source>
        <dbReference type="ARBA" id="ARBA00022419"/>
    </source>
</evidence>
<sequence length="932" mass="102180">MTGIPASSPTSESTSSTASRAATEPLRENIRLLGGILGEIVREQSGDDIFGLVERARVESFRVRRSEIDRAQLAEMFARIDTAEAIPVIRAFSHFALLANVAEDIHRERRRAIHVRAGEPPQDSSLAATYAKLDAAEVDPTSAARALMGALVAPVITAHPTETRRRTVFETQHRIMDLMRRREWVAGDPAEVQAVDVQLRRQILTLWQTALIRLSRLRIQDEIEVGLRYYDASLFEVVPQINADLRDALQSRWPGTGVLADPMLRPGSWIGGDRDGNPFVTADVVGRATHRAAETAIEHHLAELEVLERELSMSARLVTVTPELDRLADGSGDESAFRADEPYRRAVRGLRVRLTATAARILGHPAVHAVDGDLPGYGTPDELLADLATIDTSLRSHGDRTVADDRLARLRNSVEVFGFHLCGLDMRQNSEVHETVVAELLAWAGVHPDYRSLPEDERIRLLAGELSTRRPLAGPHAEFSELTTKELGILRAAADAVRRIGPEAVPNYVISMCDSVSDMLEVAVLLAEVGLFDPDGDAGPTCPVGIVPLFETIDDLRRGAETLTATLEVPIYRALVANRGDSQEVMLGYSDSNKDGGYLAANWALYRAELDLVRAARKTGIRLRLFHGRGGTVGRGGGPSYDAILAQPPGAVEGSLRITEQGEIIAAKYAEPRLARRNLEALVSATLESTLLDVEGLGDDAAPAYAILDELAELARVAYADLVHDTPGFVEYFKASTPVAEIGALNIGSRPASRKPTESISDLRAIPWVLSWSQSRVMLPGWYGTGTAFEQWVGGDEGRLATLSDLYERWPFFRTVLSNMAQVMSKSDMGLAARYSELVPDDALREEVFGKIAAEHARTIAMYRAITGHDNLLWDNPALDRSVHNRFPYLEPLNHLQVELLRRYRGGDDSDGVRRGIQLTMNGLATALRNSG</sequence>
<proteinExistence type="inferred from homology"/>
<keyword evidence="7 10" id="KW-0456">Lyase</keyword>
<organism evidence="14 15">
    <name type="scientific">Prescottella agglutinans</name>
    <dbReference type="NCBI Taxonomy" id="1644129"/>
    <lineage>
        <taxon>Bacteria</taxon>
        <taxon>Bacillati</taxon>
        <taxon>Actinomycetota</taxon>
        <taxon>Actinomycetes</taxon>
        <taxon>Mycobacteriales</taxon>
        <taxon>Nocardiaceae</taxon>
        <taxon>Prescottella</taxon>
    </lineage>
</organism>
<evidence type="ECO:0000256" key="3">
    <source>
        <dbReference type="ARBA" id="ARBA00008346"/>
    </source>
</evidence>
<dbReference type="GO" id="GO:0008964">
    <property type="term" value="F:phosphoenolpyruvate carboxylase activity"/>
    <property type="evidence" value="ECO:0007669"/>
    <property type="project" value="UniProtKB-EC"/>
</dbReference>
<accession>A0ABT6MC21</accession>
<evidence type="ECO:0000256" key="1">
    <source>
        <dbReference type="ARBA" id="ARBA00001946"/>
    </source>
</evidence>
<evidence type="ECO:0000256" key="10">
    <source>
        <dbReference type="HAMAP-Rule" id="MF_00595"/>
    </source>
</evidence>
<evidence type="ECO:0000313" key="14">
    <source>
        <dbReference type="EMBL" id="MDH6281331.1"/>
    </source>
</evidence>
<dbReference type="Pfam" id="PF00311">
    <property type="entry name" value="PEPcase"/>
    <property type="match status" value="1"/>
</dbReference>
<evidence type="ECO:0000256" key="8">
    <source>
        <dbReference type="ARBA" id="ARBA00023300"/>
    </source>
</evidence>
<evidence type="ECO:0000256" key="13">
    <source>
        <dbReference type="SAM" id="MobiDB-lite"/>
    </source>
</evidence>
<keyword evidence="6 10" id="KW-0460">Magnesium</keyword>
<gene>
    <name evidence="10" type="primary">ppc</name>
    <name evidence="14" type="ORF">M2280_002551</name>
</gene>
<feature type="active site" evidence="10 12">
    <location>
        <position position="594"/>
    </location>
</feature>
<dbReference type="InterPro" id="IPR018129">
    <property type="entry name" value="PEP_COase_Lys_AS"/>
</dbReference>
<dbReference type="PANTHER" id="PTHR30523:SF6">
    <property type="entry name" value="PHOSPHOENOLPYRUVATE CARBOXYLASE"/>
    <property type="match status" value="1"/>
</dbReference>
<dbReference type="NCBIfam" id="NF000584">
    <property type="entry name" value="PRK00009.1"/>
    <property type="match status" value="1"/>
</dbReference>
<dbReference type="Gene3D" id="1.20.1440.90">
    <property type="entry name" value="Phosphoenolpyruvate/pyruvate domain"/>
    <property type="match status" value="1"/>
</dbReference>
<evidence type="ECO:0000256" key="12">
    <source>
        <dbReference type="PROSITE-ProRule" id="PRU10112"/>
    </source>
</evidence>
<dbReference type="InterPro" id="IPR021135">
    <property type="entry name" value="PEP_COase"/>
</dbReference>
<dbReference type="SUPFAM" id="SSF51621">
    <property type="entry name" value="Phosphoenolpyruvate/pyruvate domain"/>
    <property type="match status" value="1"/>
</dbReference>
<dbReference type="PRINTS" id="PR00150">
    <property type="entry name" value="PEPCARBXLASE"/>
</dbReference>
<evidence type="ECO:0000256" key="4">
    <source>
        <dbReference type="ARBA" id="ARBA00012305"/>
    </source>
</evidence>
<dbReference type="HAMAP" id="MF_00595">
    <property type="entry name" value="PEPcase_type1"/>
    <property type="match status" value="1"/>
</dbReference>
<dbReference type="InterPro" id="IPR022805">
    <property type="entry name" value="PEP_COase_bac/pln-type"/>
</dbReference>
<evidence type="ECO:0000256" key="11">
    <source>
        <dbReference type="PROSITE-ProRule" id="PRU10111"/>
    </source>
</evidence>
<evidence type="ECO:0000256" key="7">
    <source>
        <dbReference type="ARBA" id="ARBA00023239"/>
    </source>
</evidence>
<comment type="similarity">
    <text evidence="3 10">Belongs to the PEPCase type 1 family.</text>
</comment>
<name>A0ABT6MC21_9NOCA</name>
<keyword evidence="8 10" id="KW-0120">Carbon dioxide fixation</keyword>
<comment type="subunit">
    <text evidence="10">Homotetramer.</text>
</comment>
<evidence type="ECO:0000256" key="9">
    <source>
        <dbReference type="ARBA" id="ARBA00048995"/>
    </source>
</evidence>
<dbReference type="Proteomes" id="UP001160334">
    <property type="component" value="Unassembled WGS sequence"/>
</dbReference>
<feature type="region of interest" description="Disordered" evidence="13">
    <location>
        <begin position="1"/>
        <end position="23"/>
    </location>
</feature>
<dbReference type="RefSeq" id="WP_280760653.1">
    <property type="nucleotide sequence ID" value="NZ_JARXVC010000005.1"/>
</dbReference>
<comment type="caution">
    <text evidence="14">The sequence shown here is derived from an EMBL/GenBank/DDBJ whole genome shotgun (WGS) entry which is preliminary data.</text>
</comment>
<reference evidence="14 15" key="1">
    <citation type="submission" date="2023-04" db="EMBL/GenBank/DDBJ databases">
        <title>Forest soil microbial communities from Buena Vista Peninsula, Colon Province, Panama.</title>
        <authorList>
            <person name="Bouskill N."/>
        </authorList>
    </citation>
    <scope>NUCLEOTIDE SEQUENCE [LARGE SCALE GENOMIC DNA]</scope>
    <source>
        <strain evidence="14 15">CFH S0262</strain>
    </source>
</reference>
<evidence type="ECO:0000256" key="6">
    <source>
        <dbReference type="ARBA" id="ARBA00022842"/>
    </source>
</evidence>
<dbReference type="EC" id="4.1.1.31" evidence="4 10"/>
<comment type="function">
    <text evidence="2 10">Forms oxaloacetate, a four-carbon dicarboxylic acid source for the tricarboxylic acid cycle.</text>
</comment>
<dbReference type="PROSITE" id="PS00393">
    <property type="entry name" value="PEPCASE_2"/>
    <property type="match status" value="1"/>
</dbReference>
<evidence type="ECO:0000256" key="2">
    <source>
        <dbReference type="ARBA" id="ARBA00003670"/>
    </source>
</evidence>
<dbReference type="PANTHER" id="PTHR30523">
    <property type="entry name" value="PHOSPHOENOLPYRUVATE CARBOXYLASE"/>
    <property type="match status" value="1"/>
</dbReference>
<feature type="active site" evidence="10 11">
    <location>
        <position position="159"/>
    </location>
</feature>
<comment type="cofactor">
    <cofactor evidence="1 10">
        <name>Mg(2+)</name>
        <dbReference type="ChEBI" id="CHEBI:18420"/>
    </cofactor>
</comment>
<dbReference type="InterPro" id="IPR015813">
    <property type="entry name" value="Pyrv/PenolPyrv_kinase-like_dom"/>
</dbReference>
<keyword evidence="15" id="KW-1185">Reference proteome</keyword>
<evidence type="ECO:0000313" key="15">
    <source>
        <dbReference type="Proteomes" id="UP001160334"/>
    </source>
</evidence>
<comment type="catalytic activity">
    <reaction evidence="9 10">
        <text>oxaloacetate + phosphate = phosphoenolpyruvate + hydrogencarbonate</text>
        <dbReference type="Rhea" id="RHEA:28370"/>
        <dbReference type="ChEBI" id="CHEBI:16452"/>
        <dbReference type="ChEBI" id="CHEBI:17544"/>
        <dbReference type="ChEBI" id="CHEBI:43474"/>
        <dbReference type="ChEBI" id="CHEBI:58702"/>
        <dbReference type="EC" id="4.1.1.31"/>
    </reaction>
</comment>
<dbReference type="InterPro" id="IPR033129">
    <property type="entry name" value="PEPCASE_His_AS"/>
</dbReference>
<dbReference type="PROSITE" id="PS00781">
    <property type="entry name" value="PEPCASE_1"/>
    <property type="match status" value="1"/>
</dbReference>
<dbReference type="EMBL" id="JARXVC010000005">
    <property type="protein sequence ID" value="MDH6281331.1"/>
    <property type="molecule type" value="Genomic_DNA"/>
</dbReference>